<evidence type="ECO:0000256" key="2">
    <source>
        <dbReference type="ARBA" id="ARBA00012438"/>
    </source>
</evidence>
<dbReference type="Gene3D" id="3.30.565.10">
    <property type="entry name" value="Histidine kinase-like ATPase, C-terminal domain"/>
    <property type="match status" value="1"/>
</dbReference>
<feature type="transmembrane region" description="Helical" evidence="7">
    <location>
        <begin position="199"/>
        <end position="220"/>
    </location>
</feature>
<dbReference type="NCBIfam" id="TIGR00229">
    <property type="entry name" value="sensory_box"/>
    <property type="match status" value="5"/>
</dbReference>
<evidence type="ECO:0000259" key="10">
    <source>
        <dbReference type="PROSITE" id="PS50113"/>
    </source>
</evidence>
<dbReference type="KEGG" id="dti:Desti_3183"/>
<evidence type="ECO:0000256" key="4">
    <source>
        <dbReference type="ARBA" id="ARBA00022679"/>
    </source>
</evidence>
<dbReference type="SUPFAM" id="SSF55874">
    <property type="entry name" value="ATPase domain of HSP90 chaperone/DNA topoisomerase II/histidine kinase"/>
    <property type="match status" value="1"/>
</dbReference>
<dbReference type="EMBL" id="CP003360">
    <property type="protein sequence ID" value="AFM25844.1"/>
    <property type="molecule type" value="Genomic_DNA"/>
</dbReference>
<dbReference type="SMART" id="SM00388">
    <property type="entry name" value="HisKA"/>
    <property type="match status" value="1"/>
</dbReference>
<dbReference type="eggNOG" id="COG4191">
    <property type="taxonomic scope" value="Bacteria"/>
</dbReference>
<feature type="transmembrane region" description="Helical" evidence="7">
    <location>
        <begin position="34"/>
        <end position="53"/>
    </location>
</feature>
<dbReference type="InterPro" id="IPR013655">
    <property type="entry name" value="PAS_fold_3"/>
</dbReference>
<dbReference type="InterPro" id="IPR033425">
    <property type="entry name" value="MASE3"/>
</dbReference>
<dbReference type="InterPro" id="IPR003594">
    <property type="entry name" value="HATPase_dom"/>
</dbReference>
<keyword evidence="7" id="KW-0472">Membrane</keyword>
<dbReference type="AlphaFoldDB" id="I4C8F3"/>
<dbReference type="InterPro" id="IPR003661">
    <property type="entry name" value="HisK_dim/P_dom"/>
</dbReference>
<dbReference type="InterPro" id="IPR036890">
    <property type="entry name" value="HATPase_C_sf"/>
</dbReference>
<dbReference type="InterPro" id="IPR004358">
    <property type="entry name" value="Sig_transdc_His_kin-like_C"/>
</dbReference>
<keyword evidence="6" id="KW-0175">Coiled coil</keyword>
<dbReference type="InterPro" id="IPR036097">
    <property type="entry name" value="HisK_dim/P_sf"/>
</dbReference>
<dbReference type="SMART" id="SM00091">
    <property type="entry name" value="PAS"/>
    <property type="match status" value="5"/>
</dbReference>
<gene>
    <name evidence="11" type="ordered locus">Desti_3183</name>
</gene>
<dbReference type="Pfam" id="PF17159">
    <property type="entry name" value="MASE3"/>
    <property type="match status" value="1"/>
</dbReference>
<organism evidence="11 12">
    <name type="scientific">Desulfomonile tiedjei (strain ATCC 49306 / DSM 6799 / DCB-1)</name>
    <dbReference type="NCBI Taxonomy" id="706587"/>
    <lineage>
        <taxon>Bacteria</taxon>
        <taxon>Pseudomonadati</taxon>
        <taxon>Thermodesulfobacteriota</taxon>
        <taxon>Desulfomonilia</taxon>
        <taxon>Desulfomonilales</taxon>
        <taxon>Desulfomonilaceae</taxon>
        <taxon>Desulfomonile</taxon>
    </lineage>
</organism>
<evidence type="ECO:0000313" key="12">
    <source>
        <dbReference type="Proteomes" id="UP000006055"/>
    </source>
</evidence>
<feature type="domain" description="PAS" evidence="9">
    <location>
        <begin position="819"/>
        <end position="874"/>
    </location>
</feature>
<dbReference type="FunFam" id="3.30.565.10:FF:000006">
    <property type="entry name" value="Sensor histidine kinase WalK"/>
    <property type="match status" value="1"/>
</dbReference>
<dbReference type="InterPro" id="IPR000700">
    <property type="entry name" value="PAS-assoc_C"/>
</dbReference>
<feature type="domain" description="PAC" evidence="10">
    <location>
        <begin position="341"/>
        <end position="395"/>
    </location>
</feature>
<keyword evidence="3" id="KW-0597">Phosphoprotein</keyword>
<dbReference type="InterPro" id="IPR005467">
    <property type="entry name" value="His_kinase_dom"/>
</dbReference>
<feature type="domain" description="PAC" evidence="10">
    <location>
        <begin position="472"/>
        <end position="525"/>
    </location>
</feature>
<evidence type="ECO:0000256" key="3">
    <source>
        <dbReference type="ARBA" id="ARBA00022553"/>
    </source>
</evidence>
<dbReference type="eggNOG" id="COG2202">
    <property type="taxonomic scope" value="Bacteria"/>
</dbReference>
<dbReference type="EC" id="2.7.13.3" evidence="2"/>
<dbReference type="RefSeq" id="WP_014810981.1">
    <property type="nucleotide sequence ID" value="NC_018025.1"/>
</dbReference>
<evidence type="ECO:0000256" key="6">
    <source>
        <dbReference type="SAM" id="Coils"/>
    </source>
</evidence>
<dbReference type="CDD" id="cd00082">
    <property type="entry name" value="HisKA"/>
    <property type="match status" value="1"/>
</dbReference>
<keyword evidence="7" id="KW-0812">Transmembrane</keyword>
<feature type="domain" description="PAS" evidence="9">
    <location>
        <begin position="396"/>
        <end position="468"/>
    </location>
</feature>
<feature type="coiled-coil region" evidence="6">
    <location>
        <begin position="252"/>
        <end position="279"/>
    </location>
</feature>
<dbReference type="OrthoDB" id="9778628at2"/>
<feature type="coiled-coil region" evidence="6">
    <location>
        <begin position="645"/>
        <end position="690"/>
    </location>
</feature>
<dbReference type="STRING" id="706587.Desti_3183"/>
<dbReference type="SUPFAM" id="SSF55785">
    <property type="entry name" value="PYP-like sensor domain (PAS domain)"/>
    <property type="match status" value="5"/>
</dbReference>
<keyword evidence="7" id="KW-1133">Transmembrane helix</keyword>
<feature type="domain" description="PAC" evidence="10">
    <location>
        <begin position="876"/>
        <end position="928"/>
    </location>
</feature>
<dbReference type="InterPro" id="IPR000014">
    <property type="entry name" value="PAS"/>
</dbReference>
<feature type="domain" description="PAC" evidence="10">
    <location>
        <begin position="603"/>
        <end position="654"/>
    </location>
</feature>
<feature type="domain" description="PAS" evidence="9">
    <location>
        <begin position="687"/>
        <end position="758"/>
    </location>
</feature>
<sequence>MAILIGNREVHRSVVLIVATFLVLYLTSTYDYLLFHSLAEIFSILIGCGIFLIAYNVRQFLRNNYFLFIGVAYFFVAGLDLVHMFAYKGMGIFSSHDANLPTQLWIAARYLQSISLLVAPLFIGRKPGVFVLIAIFSAIFSFLLLSIFYLRIFPACYVEGSGLTTFKIVSEYTICLILSGALIFVLARKEEFDAQVLRLIIGSIVVTIFSELSFTLYISVYGFANFLGHFLKIVAFYLLYRALIEIGLRMPYRLLFRELASEKEALRKSEAEYRNLVDNLNDIIFKIDAEGKLTYVSKPVTSVLGYEPQELVNRYFASFIHPEDATRFSEGIQHCLEERIYQNEFRICTKQGEYRRVTTSSRATMEHGKAVGVQGIVTDITDITERKRAEEELKQSEARLVRSQAIAHLGSWELDLVNDILTWSDEVYRIFGLQPQEFKATYGAFLEAVHPDDRAAVDEAYSSSLREERDTYEIVHRVIRRSNSEVRTVHERCDHIRDKSGRIVRSIGMVHDITERKKAEDKLRESEERNRFLAGVVESALQPFAVGHVDGTISTFNKAYCDLVGYTEAELRHMDWFQNLTPPEYRDFESAKLAELRATKTPVRYEKEYIRKDGTRVPVELLVHLTTNSKGEPVFYSFITDLTDHKRVEAAIRALNQELEQRVLERTAELADSNEKLKAEVEERRQAEQKFRSIFENSLDGLLFLSPSDGSILLANSAACALFGYSEPDLLKLSRDSIFAPELDGFEREKQSRSFRGELNCMRRDGTTFPAEISSAIFHDAAGEERSCVVIRDITQRKKSEEALLKWGQVFEHAQWGIVVSSDDKKSLAFMNPEFAKMHGYTLEELTGRPILDVFAPDERSGLADHIAIANEKGHHIWESKHIRKNGTVFPVLIDATAVKDETGEVLYRVVNVQDITERKHAENMLRRTLDDLSRSNADLQQFAYVASHDLQEPLRNVATCLQMLEKKYKHQLGEDADRYIRFAVDGAVRMKALIQDLLTYSRVATGEKISEHIECGQILDQTLENLRSTIIETSAEITHDPLPTIAADPTQLLQVFQNLIANAMKFRGGKRPHIHVSAERNAHGWVFSIRDNGIGIASRHVDRIFVIFQRLNKRSEYDGTGMGLAIVKKIIERHGGKVWVESEVGEGSTFYFTIPHSTRAERAQKFR</sequence>
<evidence type="ECO:0000256" key="5">
    <source>
        <dbReference type="ARBA" id="ARBA00022777"/>
    </source>
</evidence>
<reference evidence="12" key="1">
    <citation type="submission" date="2012-06" db="EMBL/GenBank/DDBJ databases">
        <title>Complete sequence of chromosome of Desulfomonile tiedjei DSM 6799.</title>
        <authorList>
            <person name="Lucas S."/>
            <person name="Copeland A."/>
            <person name="Lapidus A."/>
            <person name="Glavina del Rio T."/>
            <person name="Dalin E."/>
            <person name="Tice H."/>
            <person name="Bruce D."/>
            <person name="Goodwin L."/>
            <person name="Pitluck S."/>
            <person name="Peters L."/>
            <person name="Ovchinnikova G."/>
            <person name="Zeytun A."/>
            <person name="Lu M."/>
            <person name="Kyrpides N."/>
            <person name="Mavromatis K."/>
            <person name="Ivanova N."/>
            <person name="Brettin T."/>
            <person name="Detter J.C."/>
            <person name="Han C."/>
            <person name="Larimer F."/>
            <person name="Land M."/>
            <person name="Hauser L."/>
            <person name="Markowitz V."/>
            <person name="Cheng J.-F."/>
            <person name="Hugenholtz P."/>
            <person name="Woyke T."/>
            <person name="Wu D."/>
            <person name="Spring S."/>
            <person name="Schroeder M."/>
            <person name="Brambilla E."/>
            <person name="Klenk H.-P."/>
            <person name="Eisen J.A."/>
        </authorList>
    </citation>
    <scope>NUCLEOTIDE SEQUENCE [LARGE SCALE GENOMIC DNA]</scope>
    <source>
        <strain evidence="12">ATCC 49306 / DSM 6799 / DCB-1</strain>
    </source>
</reference>
<proteinExistence type="predicted"/>
<evidence type="ECO:0000256" key="7">
    <source>
        <dbReference type="SAM" id="Phobius"/>
    </source>
</evidence>
<protein>
    <recommendedName>
        <fullName evidence="2">histidine kinase</fullName>
        <ecNumber evidence="2">2.7.13.3</ecNumber>
    </recommendedName>
</protein>
<dbReference type="Gene3D" id="3.30.450.20">
    <property type="entry name" value="PAS domain"/>
    <property type="match status" value="5"/>
</dbReference>
<dbReference type="Gene3D" id="1.10.287.130">
    <property type="match status" value="1"/>
</dbReference>
<dbReference type="PROSITE" id="PS50109">
    <property type="entry name" value="HIS_KIN"/>
    <property type="match status" value="1"/>
</dbReference>
<dbReference type="Gene3D" id="2.10.70.100">
    <property type="match status" value="1"/>
</dbReference>
<keyword evidence="5" id="KW-0418">Kinase</keyword>
<feature type="domain" description="PAC" evidence="10">
    <location>
        <begin position="755"/>
        <end position="806"/>
    </location>
</feature>
<dbReference type="Pfam" id="PF13426">
    <property type="entry name" value="PAS_9"/>
    <property type="match status" value="3"/>
</dbReference>
<dbReference type="PROSITE" id="PS50113">
    <property type="entry name" value="PAC"/>
    <property type="match status" value="5"/>
</dbReference>
<dbReference type="InterPro" id="IPR035965">
    <property type="entry name" value="PAS-like_dom_sf"/>
</dbReference>
<dbReference type="SMART" id="SM00387">
    <property type="entry name" value="HATPase_c"/>
    <property type="match status" value="1"/>
</dbReference>
<dbReference type="PANTHER" id="PTHR43304:SF1">
    <property type="entry name" value="PAC DOMAIN-CONTAINING PROTEIN"/>
    <property type="match status" value="1"/>
</dbReference>
<evidence type="ECO:0000313" key="11">
    <source>
        <dbReference type="EMBL" id="AFM25844.1"/>
    </source>
</evidence>
<dbReference type="Pfam" id="PF08447">
    <property type="entry name" value="PAS_3"/>
    <property type="match status" value="2"/>
</dbReference>
<keyword evidence="12" id="KW-1185">Reference proteome</keyword>
<dbReference type="PANTHER" id="PTHR43304">
    <property type="entry name" value="PHYTOCHROME-LIKE PROTEIN CPH1"/>
    <property type="match status" value="1"/>
</dbReference>
<dbReference type="eggNOG" id="COG4251">
    <property type="taxonomic scope" value="Bacteria"/>
</dbReference>
<dbReference type="HOGENOM" id="CLU_274379_0_0_7"/>
<dbReference type="SMART" id="SM00086">
    <property type="entry name" value="PAC"/>
    <property type="match status" value="5"/>
</dbReference>
<accession>I4C8F3</accession>
<keyword evidence="4" id="KW-0808">Transferase</keyword>
<name>I4C8F3_DESTA</name>
<dbReference type="PRINTS" id="PR00344">
    <property type="entry name" value="BCTRLSENSOR"/>
</dbReference>
<evidence type="ECO:0000256" key="1">
    <source>
        <dbReference type="ARBA" id="ARBA00000085"/>
    </source>
</evidence>
<feature type="domain" description="Histidine kinase" evidence="8">
    <location>
        <begin position="946"/>
        <end position="1159"/>
    </location>
</feature>
<feature type="transmembrane region" description="Helical" evidence="7">
    <location>
        <begin position="12"/>
        <end position="28"/>
    </location>
</feature>
<feature type="transmembrane region" description="Helical" evidence="7">
    <location>
        <begin position="169"/>
        <end position="187"/>
    </location>
</feature>
<dbReference type="PROSITE" id="PS50112">
    <property type="entry name" value="PAS"/>
    <property type="match status" value="5"/>
</dbReference>
<feature type="transmembrane region" description="Helical" evidence="7">
    <location>
        <begin position="106"/>
        <end position="123"/>
    </location>
</feature>
<dbReference type="SUPFAM" id="SSF47384">
    <property type="entry name" value="Homodimeric domain of signal transducing histidine kinase"/>
    <property type="match status" value="1"/>
</dbReference>
<evidence type="ECO:0000259" key="8">
    <source>
        <dbReference type="PROSITE" id="PS50109"/>
    </source>
</evidence>
<dbReference type="Pfam" id="PF00512">
    <property type="entry name" value="HisKA"/>
    <property type="match status" value="1"/>
</dbReference>
<feature type="domain" description="PAS" evidence="9">
    <location>
        <begin position="529"/>
        <end position="587"/>
    </location>
</feature>
<feature type="domain" description="PAS" evidence="9">
    <location>
        <begin position="269"/>
        <end position="339"/>
    </location>
</feature>
<dbReference type="GO" id="GO:0000155">
    <property type="term" value="F:phosphorelay sensor kinase activity"/>
    <property type="evidence" value="ECO:0007669"/>
    <property type="project" value="InterPro"/>
</dbReference>
<feature type="transmembrane region" description="Helical" evidence="7">
    <location>
        <begin position="130"/>
        <end position="149"/>
    </location>
</feature>
<dbReference type="InterPro" id="IPR052162">
    <property type="entry name" value="Sensor_kinase/Photoreceptor"/>
</dbReference>
<evidence type="ECO:0000259" key="9">
    <source>
        <dbReference type="PROSITE" id="PS50112"/>
    </source>
</evidence>
<dbReference type="Proteomes" id="UP000006055">
    <property type="component" value="Chromosome"/>
</dbReference>
<dbReference type="Pfam" id="PF02518">
    <property type="entry name" value="HATPase_c"/>
    <property type="match status" value="1"/>
</dbReference>
<feature type="transmembrane region" description="Helical" evidence="7">
    <location>
        <begin position="65"/>
        <end position="86"/>
    </location>
</feature>
<dbReference type="CDD" id="cd00130">
    <property type="entry name" value="PAS"/>
    <property type="match status" value="5"/>
</dbReference>
<dbReference type="InterPro" id="IPR001610">
    <property type="entry name" value="PAC"/>
</dbReference>
<comment type="catalytic activity">
    <reaction evidence="1">
        <text>ATP + protein L-histidine = ADP + protein N-phospho-L-histidine.</text>
        <dbReference type="EC" id="2.7.13.3"/>
    </reaction>
</comment>